<protein>
    <submittedName>
        <fullName evidence="4">DET1- and DDB1-associated protein 1</fullName>
    </submittedName>
</protein>
<sequence length="157" mass="18110">MQSTEGSFDLHSTPYEECPREKSNQKIHAKPNHESDAFHFDSYLKRRLDAFHIAAMIRGVGDGSHENVFMRLNKPDGRHNPRRLKRARLEILNSVGVETKRDTISPQPVEEKRILERVQREANQQYVFAQSSTNTFKLNNIHLKLGSSLTVHPLLLL</sequence>
<dbReference type="WBParaSite" id="TCNE_0000150301-mRNA-1">
    <property type="protein sequence ID" value="TCNE_0000150301-mRNA-1"/>
    <property type="gene ID" value="TCNE_0000150301"/>
</dbReference>
<proteinExistence type="predicted"/>
<dbReference type="AlphaFoldDB" id="A0A183TZ34"/>
<gene>
    <name evidence="2" type="ORF">TCNE_LOCUS1504</name>
</gene>
<feature type="region of interest" description="Disordered" evidence="1">
    <location>
        <begin position="1"/>
        <end position="30"/>
    </location>
</feature>
<evidence type="ECO:0000313" key="3">
    <source>
        <dbReference type="Proteomes" id="UP000050794"/>
    </source>
</evidence>
<dbReference type="Proteomes" id="UP000050794">
    <property type="component" value="Unassembled WGS sequence"/>
</dbReference>
<reference evidence="4" key="1">
    <citation type="submission" date="2016-06" db="UniProtKB">
        <authorList>
            <consortium name="WormBaseParasite"/>
        </authorList>
    </citation>
    <scope>IDENTIFICATION</scope>
</reference>
<keyword evidence="3" id="KW-1185">Reference proteome</keyword>
<evidence type="ECO:0000313" key="4">
    <source>
        <dbReference type="WBParaSite" id="TCNE_0000150301-mRNA-1"/>
    </source>
</evidence>
<accession>A0A183TZ34</accession>
<dbReference type="EMBL" id="UYWY01001155">
    <property type="protein sequence ID" value="VDM26281.1"/>
    <property type="molecule type" value="Genomic_DNA"/>
</dbReference>
<name>A0A183TZ34_TOXCA</name>
<evidence type="ECO:0000313" key="2">
    <source>
        <dbReference type="EMBL" id="VDM26281.1"/>
    </source>
</evidence>
<reference evidence="2 3" key="2">
    <citation type="submission" date="2018-11" db="EMBL/GenBank/DDBJ databases">
        <authorList>
            <consortium name="Pathogen Informatics"/>
        </authorList>
    </citation>
    <scope>NUCLEOTIDE SEQUENCE [LARGE SCALE GENOMIC DNA]</scope>
</reference>
<evidence type="ECO:0000256" key="1">
    <source>
        <dbReference type="SAM" id="MobiDB-lite"/>
    </source>
</evidence>
<organism evidence="3 4">
    <name type="scientific">Toxocara canis</name>
    <name type="common">Canine roundworm</name>
    <dbReference type="NCBI Taxonomy" id="6265"/>
    <lineage>
        <taxon>Eukaryota</taxon>
        <taxon>Metazoa</taxon>
        <taxon>Ecdysozoa</taxon>
        <taxon>Nematoda</taxon>
        <taxon>Chromadorea</taxon>
        <taxon>Rhabditida</taxon>
        <taxon>Spirurina</taxon>
        <taxon>Ascaridomorpha</taxon>
        <taxon>Ascaridoidea</taxon>
        <taxon>Toxocaridae</taxon>
        <taxon>Toxocara</taxon>
    </lineage>
</organism>